<protein>
    <submittedName>
        <fullName evidence="1">DCC family thiol-disulfide oxidoreductase YuxK</fullName>
    </submittedName>
</protein>
<comment type="caution">
    <text evidence="1">The sequence shown here is derived from an EMBL/GenBank/DDBJ whole genome shotgun (WGS) entry which is preliminary data.</text>
</comment>
<keyword evidence="2" id="KW-1185">Reference proteome</keyword>
<dbReference type="PANTHER" id="PTHR33639:SF2">
    <property type="entry name" value="DUF393 DOMAIN-CONTAINING PROTEIN"/>
    <property type="match status" value="1"/>
</dbReference>
<proteinExistence type="predicted"/>
<dbReference type="InterPro" id="IPR007263">
    <property type="entry name" value="DCC1-like"/>
</dbReference>
<accession>A0ABV4FFN4</accession>
<evidence type="ECO:0000313" key="2">
    <source>
        <dbReference type="Proteomes" id="UP001565471"/>
    </source>
</evidence>
<dbReference type="InterPro" id="IPR052927">
    <property type="entry name" value="DCC_oxidoreductase"/>
</dbReference>
<dbReference type="PANTHER" id="PTHR33639">
    <property type="entry name" value="THIOL-DISULFIDE OXIDOREDUCTASE DCC"/>
    <property type="match status" value="1"/>
</dbReference>
<dbReference type="Pfam" id="PF04134">
    <property type="entry name" value="DCC1-like"/>
    <property type="match status" value="1"/>
</dbReference>
<gene>
    <name evidence="1" type="ORF">ABIF29_009094</name>
</gene>
<dbReference type="Proteomes" id="UP001565471">
    <property type="component" value="Unassembled WGS sequence"/>
</dbReference>
<dbReference type="EMBL" id="JBGBZA010000002">
    <property type="protein sequence ID" value="MEY9322295.1"/>
    <property type="molecule type" value="Genomic_DNA"/>
</dbReference>
<reference evidence="1 2" key="1">
    <citation type="submission" date="2024-07" db="EMBL/GenBank/DDBJ databases">
        <title>Genomic Encyclopedia of Type Strains, Phase V (KMG-V): Genome sequencing to study the core and pangenomes of soil and plant-associated prokaryotes.</title>
        <authorList>
            <person name="Whitman W."/>
        </authorList>
    </citation>
    <scope>NUCLEOTIDE SEQUENCE [LARGE SCALE GENOMIC DNA]</scope>
    <source>
        <strain evidence="1 2">USDA 415</strain>
    </source>
</reference>
<name>A0ABV4FFN4_BRAEL</name>
<sequence length="150" mass="16971">MGTGSREENASKEIEISTWPDDDVILYDGVCIFCSRWVRFVIARDTARRFRFTPIQSGYGTRLAKSFGIDPDDPDTNAVVHGGVAYMKSDAALTVLSHLPGWGWTRTLFAVPKPLRDAVYSLIARNRYRIFGKYETCFVPDADMRARVLE</sequence>
<organism evidence="1 2">
    <name type="scientific">Bradyrhizobium elkanii</name>
    <dbReference type="NCBI Taxonomy" id="29448"/>
    <lineage>
        <taxon>Bacteria</taxon>
        <taxon>Pseudomonadati</taxon>
        <taxon>Pseudomonadota</taxon>
        <taxon>Alphaproteobacteria</taxon>
        <taxon>Hyphomicrobiales</taxon>
        <taxon>Nitrobacteraceae</taxon>
        <taxon>Bradyrhizobium</taxon>
    </lineage>
</organism>
<evidence type="ECO:0000313" key="1">
    <source>
        <dbReference type="EMBL" id="MEY9322295.1"/>
    </source>
</evidence>